<evidence type="ECO:0000256" key="1">
    <source>
        <dbReference type="ARBA" id="ARBA00001946"/>
    </source>
</evidence>
<dbReference type="PROSITE" id="PS00379">
    <property type="entry name" value="CDP_ALCOHOL_P_TRANSF"/>
    <property type="match status" value="1"/>
</dbReference>
<keyword evidence="5 12" id="KW-0812">Transmembrane</keyword>
<keyword evidence="6 12" id="KW-1133">Transmembrane helix</keyword>
<dbReference type="Pfam" id="PF01066">
    <property type="entry name" value="CDP-OH_P_transf"/>
    <property type="match status" value="1"/>
</dbReference>
<dbReference type="EMBL" id="KV907495">
    <property type="protein sequence ID" value="OOF98610.1"/>
    <property type="molecule type" value="Genomic_DNA"/>
</dbReference>
<dbReference type="EC" id="2.7.8.2" evidence="9"/>
<dbReference type="PIRSF" id="PIRSF015665">
    <property type="entry name" value="CHOPT"/>
    <property type="match status" value="1"/>
</dbReference>
<dbReference type="FunFam" id="1.20.120.1760:FF:000012">
    <property type="entry name" value="sn-1,2-diacylglycerol cholinephosphotransferase"/>
    <property type="match status" value="1"/>
</dbReference>
<dbReference type="GO" id="GO:0012505">
    <property type="term" value="C:endomembrane system"/>
    <property type="evidence" value="ECO:0007669"/>
    <property type="project" value="UniProtKB-SubCell"/>
</dbReference>
<evidence type="ECO:0000256" key="11">
    <source>
        <dbReference type="RuleBase" id="RU003750"/>
    </source>
</evidence>
<keyword evidence="4 11" id="KW-0808">Transferase</keyword>
<protein>
    <recommendedName>
        <fullName evidence="9">diacylglycerol cholinephosphotransferase</fullName>
        <ecNumber evidence="9">2.7.8.2</ecNumber>
    </recommendedName>
</protein>
<dbReference type="Proteomes" id="UP000188318">
    <property type="component" value="Unassembled WGS sequence"/>
</dbReference>
<comment type="pathway">
    <text evidence="8">Phospholipid metabolism; phosphatidylcholine biosynthesis; phosphatidylcholine from phosphocholine: step 2/2.</text>
</comment>
<feature type="transmembrane region" description="Helical" evidence="12">
    <location>
        <begin position="228"/>
        <end position="250"/>
    </location>
</feature>
<dbReference type="VEuPathDB" id="FungiDB:ASPCADRAFT_204369"/>
<evidence type="ECO:0000256" key="9">
    <source>
        <dbReference type="ARBA" id="ARBA00038987"/>
    </source>
</evidence>
<name>A0A1R3RVW2_ASPC5</name>
<dbReference type="OrthoDB" id="196717at2759"/>
<sequence length="408" mass="45613">MVYIRQEQLPKLREYRYAGIDLSLVSRYILKPFYNEFVIKFFPMSMAPNAITLTGFFFVVVNFFTILWYNPTLDQDCPSWVYASCAIGLFLYQTFDGVDGIQARRTKQSGPLGELFDHSVDACNTALGVLIFAAAMNLGQSWATLLTLFGSTMTFYVQTWDEYYTQVLTLGVISGPVEGVLTLCVVFGFTAYIGGGSFWHRSMLETIGVPKMAFLPDNIYDMAFTQWYLVYGGILLFFATGSSIVHVMQVRCERKQDPIKPLYGLLPLVAVWTLVPAYLYLQPTILENYMVPFCLYVGMINAYAVGRMICAHLVKASFPYFNMLLVPLALAVLDSAGAMFGFWPSLLGDGAGQVAFLWVCLGLSVGVYGSFVHDIITTICDYIDIWCLTIKHPHVEVVAANGEAKKSN</sequence>
<dbReference type="InterPro" id="IPR014472">
    <property type="entry name" value="CHOPT"/>
</dbReference>
<evidence type="ECO:0000256" key="2">
    <source>
        <dbReference type="ARBA" id="ARBA00004127"/>
    </source>
</evidence>
<dbReference type="STRING" id="602072.A0A1R3RVW2"/>
<evidence type="ECO:0000313" key="13">
    <source>
        <dbReference type="EMBL" id="OOF98610.1"/>
    </source>
</evidence>
<evidence type="ECO:0000256" key="12">
    <source>
        <dbReference type="SAM" id="Phobius"/>
    </source>
</evidence>
<comment type="subcellular location">
    <subcellularLocation>
        <location evidence="2">Endomembrane system</location>
        <topology evidence="2">Multi-pass membrane protein</topology>
    </subcellularLocation>
</comment>
<dbReference type="OMA" id="QNMGQGW"/>
<dbReference type="InterPro" id="IPR048254">
    <property type="entry name" value="CDP_ALCOHOL_P_TRANSF_CS"/>
</dbReference>
<dbReference type="GO" id="GO:0004142">
    <property type="term" value="F:diacylglycerol cholinephosphotransferase activity"/>
    <property type="evidence" value="ECO:0007669"/>
    <property type="project" value="UniProtKB-EC"/>
</dbReference>
<evidence type="ECO:0000256" key="4">
    <source>
        <dbReference type="ARBA" id="ARBA00022679"/>
    </source>
</evidence>
<dbReference type="InterPro" id="IPR000462">
    <property type="entry name" value="CDP-OH_P_trans"/>
</dbReference>
<evidence type="ECO:0000256" key="8">
    <source>
        <dbReference type="ARBA" id="ARBA00037890"/>
    </source>
</evidence>
<evidence type="ECO:0000256" key="7">
    <source>
        <dbReference type="ARBA" id="ARBA00023136"/>
    </source>
</evidence>
<feature type="transmembrane region" description="Helical" evidence="12">
    <location>
        <begin position="293"/>
        <end position="314"/>
    </location>
</feature>
<comment type="catalytic activity">
    <reaction evidence="10">
        <text>CDP-N,N-dimethylethanolamine + a 1,2-diacyl-sn-glycerol = a 1,2-diacyl-sn-glycero-3-phospho-N,N-dimethylethanolamine + CMP + H(+)</text>
        <dbReference type="Rhea" id="RHEA:33775"/>
        <dbReference type="ChEBI" id="CHEBI:15378"/>
        <dbReference type="ChEBI" id="CHEBI:17815"/>
        <dbReference type="ChEBI" id="CHEBI:60377"/>
        <dbReference type="ChEBI" id="CHEBI:64572"/>
        <dbReference type="ChEBI" id="CHEBI:65117"/>
    </reaction>
    <physiologicalReaction direction="left-to-right" evidence="10">
        <dbReference type="Rhea" id="RHEA:33776"/>
    </physiologicalReaction>
</comment>
<dbReference type="AlphaFoldDB" id="A0A1R3RVW2"/>
<evidence type="ECO:0000313" key="14">
    <source>
        <dbReference type="Proteomes" id="UP000188318"/>
    </source>
</evidence>
<feature type="transmembrane region" description="Helical" evidence="12">
    <location>
        <begin position="321"/>
        <end position="343"/>
    </location>
</feature>
<comment type="cofactor">
    <cofactor evidence="1">
        <name>Mg(2+)</name>
        <dbReference type="ChEBI" id="CHEBI:18420"/>
    </cofactor>
</comment>
<keyword evidence="14" id="KW-1185">Reference proteome</keyword>
<gene>
    <name evidence="13" type="ORF">ASPCADRAFT_204369</name>
</gene>
<dbReference type="PANTHER" id="PTHR10414">
    <property type="entry name" value="ETHANOLAMINEPHOSPHOTRANSFERASE"/>
    <property type="match status" value="1"/>
</dbReference>
<evidence type="ECO:0000256" key="6">
    <source>
        <dbReference type="ARBA" id="ARBA00022989"/>
    </source>
</evidence>
<feature type="transmembrane region" description="Helical" evidence="12">
    <location>
        <begin position="50"/>
        <end position="68"/>
    </location>
</feature>
<comment type="similarity">
    <text evidence="3 11">Belongs to the CDP-alcohol phosphatidyltransferase class-I family.</text>
</comment>
<dbReference type="GO" id="GO:0016020">
    <property type="term" value="C:membrane"/>
    <property type="evidence" value="ECO:0007669"/>
    <property type="project" value="InterPro"/>
</dbReference>
<feature type="transmembrane region" description="Helical" evidence="12">
    <location>
        <begin position="167"/>
        <end position="193"/>
    </location>
</feature>
<feature type="transmembrane region" description="Helical" evidence="12">
    <location>
        <begin position="355"/>
        <end position="376"/>
    </location>
</feature>
<evidence type="ECO:0000256" key="10">
    <source>
        <dbReference type="ARBA" id="ARBA00051857"/>
    </source>
</evidence>
<proteinExistence type="inferred from homology"/>
<dbReference type="Gene3D" id="1.20.120.1760">
    <property type="match status" value="1"/>
</dbReference>
<organism evidence="13 14">
    <name type="scientific">Aspergillus carbonarius (strain ITEM 5010)</name>
    <dbReference type="NCBI Taxonomy" id="602072"/>
    <lineage>
        <taxon>Eukaryota</taxon>
        <taxon>Fungi</taxon>
        <taxon>Dikarya</taxon>
        <taxon>Ascomycota</taxon>
        <taxon>Pezizomycotina</taxon>
        <taxon>Eurotiomycetes</taxon>
        <taxon>Eurotiomycetidae</taxon>
        <taxon>Eurotiales</taxon>
        <taxon>Aspergillaceae</taxon>
        <taxon>Aspergillus</taxon>
        <taxon>Aspergillus subgen. Circumdati</taxon>
    </lineage>
</organism>
<keyword evidence="7 12" id="KW-0472">Membrane</keyword>
<dbReference type="InterPro" id="IPR043130">
    <property type="entry name" value="CDP-OH_PTrfase_TM_dom"/>
</dbReference>
<evidence type="ECO:0000256" key="5">
    <source>
        <dbReference type="ARBA" id="ARBA00022692"/>
    </source>
</evidence>
<evidence type="ECO:0000256" key="3">
    <source>
        <dbReference type="ARBA" id="ARBA00010441"/>
    </source>
</evidence>
<accession>A0A1R3RVW2</accession>
<feature type="transmembrane region" description="Helical" evidence="12">
    <location>
        <begin position="262"/>
        <end position="281"/>
    </location>
</feature>
<dbReference type="PANTHER" id="PTHR10414:SF37">
    <property type="entry name" value="BB IN A BOXCAR, ISOFORM C"/>
    <property type="match status" value="1"/>
</dbReference>
<reference evidence="14" key="1">
    <citation type="journal article" date="2017" name="Genome Biol.">
        <title>Comparative genomics reveals high biological diversity and specific adaptations in the industrially and medically important fungal genus Aspergillus.</title>
        <authorList>
            <person name="de Vries R.P."/>
            <person name="Riley R."/>
            <person name="Wiebenga A."/>
            <person name="Aguilar-Osorio G."/>
            <person name="Amillis S."/>
            <person name="Uchima C.A."/>
            <person name="Anderluh G."/>
            <person name="Asadollahi M."/>
            <person name="Askin M."/>
            <person name="Barry K."/>
            <person name="Battaglia E."/>
            <person name="Bayram O."/>
            <person name="Benocci T."/>
            <person name="Braus-Stromeyer S.A."/>
            <person name="Caldana C."/>
            <person name="Canovas D."/>
            <person name="Cerqueira G.C."/>
            <person name="Chen F."/>
            <person name="Chen W."/>
            <person name="Choi C."/>
            <person name="Clum A."/>
            <person name="Dos Santos R.A."/>
            <person name="Damasio A.R."/>
            <person name="Diallinas G."/>
            <person name="Emri T."/>
            <person name="Fekete E."/>
            <person name="Flipphi M."/>
            <person name="Freyberg S."/>
            <person name="Gallo A."/>
            <person name="Gournas C."/>
            <person name="Habgood R."/>
            <person name="Hainaut M."/>
            <person name="Harispe M.L."/>
            <person name="Henrissat B."/>
            <person name="Hilden K.S."/>
            <person name="Hope R."/>
            <person name="Hossain A."/>
            <person name="Karabika E."/>
            <person name="Karaffa L."/>
            <person name="Karanyi Z."/>
            <person name="Krasevec N."/>
            <person name="Kuo A."/>
            <person name="Kusch H."/>
            <person name="LaButti K."/>
            <person name="Lagendijk E.L."/>
            <person name="Lapidus A."/>
            <person name="Levasseur A."/>
            <person name="Lindquist E."/>
            <person name="Lipzen A."/>
            <person name="Logrieco A.F."/>
            <person name="MacCabe A."/>
            <person name="Maekelae M.R."/>
            <person name="Malavazi I."/>
            <person name="Melin P."/>
            <person name="Meyer V."/>
            <person name="Mielnichuk N."/>
            <person name="Miskei M."/>
            <person name="Molnar A.P."/>
            <person name="Mule G."/>
            <person name="Ngan C.Y."/>
            <person name="Orejas M."/>
            <person name="Orosz E."/>
            <person name="Ouedraogo J.P."/>
            <person name="Overkamp K.M."/>
            <person name="Park H.-S."/>
            <person name="Perrone G."/>
            <person name="Piumi F."/>
            <person name="Punt P.J."/>
            <person name="Ram A.F."/>
            <person name="Ramon A."/>
            <person name="Rauscher S."/>
            <person name="Record E."/>
            <person name="Riano-Pachon D.M."/>
            <person name="Robert V."/>
            <person name="Roehrig J."/>
            <person name="Ruller R."/>
            <person name="Salamov A."/>
            <person name="Salih N.S."/>
            <person name="Samson R.A."/>
            <person name="Sandor E."/>
            <person name="Sanguinetti M."/>
            <person name="Schuetze T."/>
            <person name="Sepcic K."/>
            <person name="Shelest E."/>
            <person name="Sherlock G."/>
            <person name="Sophianopoulou V."/>
            <person name="Squina F.M."/>
            <person name="Sun H."/>
            <person name="Susca A."/>
            <person name="Todd R.B."/>
            <person name="Tsang A."/>
            <person name="Unkles S.E."/>
            <person name="van de Wiele N."/>
            <person name="van Rossen-Uffink D."/>
            <person name="Oliveira J.V."/>
            <person name="Vesth T.C."/>
            <person name="Visser J."/>
            <person name="Yu J.-H."/>
            <person name="Zhou M."/>
            <person name="Andersen M.R."/>
            <person name="Archer D.B."/>
            <person name="Baker S.E."/>
            <person name="Benoit I."/>
            <person name="Brakhage A.A."/>
            <person name="Braus G.H."/>
            <person name="Fischer R."/>
            <person name="Frisvad J.C."/>
            <person name="Goldman G.H."/>
            <person name="Houbraken J."/>
            <person name="Oakley B."/>
            <person name="Pocsi I."/>
            <person name="Scazzocchio C."/>
            <person name="Seiboth B."/>
            <person name="vanKuyk P.A."/>
            <person name="Wortman J."/>
            <person name="Dyer P.S."/>
            <person name="Grigoriev I.V."/>
        </authorList>
    </citation>
    <scope>NUCLEOTIDE SEQUENCE [LARGE SCALE GENOMIC DNA]</scope>
    <source>
        <strain evidence="14">ITEM 5010</strain>
    </source>
</reference>